<dbReference type="EMBL" id="NHYE01004450">
    <property type="protein sequence ID" value="PPQ84513.1"/>
    <property type="molecule type" value="Genomic_DNA"/>
</dbReference>
<sequence length="172" mass="19511">MGNYHLSYKDHNIWITVNNGKVEHYGATVNEATKEITCWIPSDNGKVTFWVVHIHRFWAERTSMGLSGLKIFVDGKHCESTICDKNSAYDNLGFVSYYVLPRGKVAPLHFSLADEEATQDFSAAQQSSVGEITVVVEKLQTMEPGRIVPSPDWLSKGFYKEPEYSMSEHNYL</sequence>
<proteinExistence type="predicted"/>
<keyword evidence="2" id="KW-1185">Reference proteome</keyword>
<dbReference type="Proteomes" id="UP000284706">
    <property type="component" value="Unassembled WGS sequence"/>
</dbReference>
<gene>
    <name evidence="1" type="ORF">CVT26_003160</name>
</gene>
<dbReference type="InParanoid" id="A0A409X166"/>
<evidence type="ECO:0000313" key="2">
    <source>
        <dbReference type="Proteomes" id="UP000284706"/>
    </source>
</evidence>
<dbReference type="OrthoDB" id="3364132at2759"/>
<name>A0A409X166_9AGAR</name>
<organism evidence="1 2">
    <name type="scientific">Gymnopilus dilepis</name>
    <dbReference type="NCBI Taxonomy" id="231916"/>
    <lineage>
        <taxon>Eukaryota</taxon>
        <taxon>Fungi</taxon>
        <taxon>Dikarya</taxon>
        <taxon>Basidiomycota</taxon>
        <taxon>Agaricomycotina</taxon>
        <taxon>Agaricomycetes</taxon>
        <taxon>Agaricomycetidae</taxon>
        <taxon>Agaricales</taxon>
        <taxon>Agaricineae</taxon>
        <taxon>Hymenogastraceae</taxon>
        <taxon>Gymnopilus</taxon>
    </lineage>
</organism>
<accession>A0A409X166</accession>
<evidence type="ECO:0000313" key="1">
    <source>
        <dbReference type="EMBL" id="PPQ84513.1"/>
    </source>
</evidence>
<protein>
    <submittedName>
        <fullName evidence="1">Uncharacterized protein</fullName>
    </submittedName>
</protein>
<reference evidence="1 2" key="1">
    <citation type="journal article" date="2018" name="Evol. Lett.">
        <title>Horizontal gene cluster transfer increased hallucinogenic mushroom diversity.</title>
        <authorList>
            <person name="Reynolds H.T."/>
            <person name="Vijayakumar V."/>
            <person name="Gluck-Thaler E."/>
            <person name="Korotkin H.B."/>
            <person name="Matheny P.B."/>
            <person name="Slot J.C."/>
        </authorList>
    </citation>
    <scope>NUCLEOTIDE SEQUENCE [LARGE SCALE GENOMIC DNA]</scope>
    <source>
        <strain evidence="1 2">SRW20</strain>
    </source>
</reference>
<comment type="caution">
    <text evidence="1">The sequence shown here is derived from an EMBL/GenBank/DDBJ whole genome shotgun (WGS) entry which is preliminary data.</text>
</comment>
<dbReference type="AlphaFoldDB" id="A0A409X166"/>